<dbReference type="EMBL" id="BK015108">
    <property type="protein sequence ID" value="DAD91244.1"/>
    <property type="molecule type" value="Genomic_DNA"/>
</dbReference>
<proteinExistence type="predicted"/>
<accession>A0A8S5N9W2</accession>
<name>A0A8S5N9W2_9VIRU</name>
<organism evidence="1">
    <name type="scientific">Phage sp. ctXnn1</name>
    <dbReference type="NCBI Taxonomy" id="2826749"/>
    <lineage>
        <taxon>Viruses</taxon>
    </lineage>
</organism>
<reference evidence="1" key="1">
    <citation type="journal article" date="2021" name="Proc. Natl. Acad. Sci. U.S.A.">
        <title>A Catalog of Tens of Thousands of Viruses from Human Metagenomes Reveals Hidden Associations with Chronic Diseases.</title>
        <authorList>
            <person name="Tisza M.J."/>
            <person name="Buck C.B."/>
        </authorList>
    </citation>
    <scope>NUCLEOTIDE SEQUENCE</scope>
    <source>
        <strain evidence="1">CtXnn1</strain>
    </source>
</reference>
<protein>
    <submittedName>
        <fullName evidence="1">Uncharacterized protein</fullName>
    </submittedName>
</protein>
<evidence type="ECO:0000313" key="1">
    <source>
        <dbReference type="EMBL" id="DAD91244.1"/>
    </source>
</evidence>
<sequence>MKKRLEKKAEKMRRKKVHEILEMVLEINTTHPRQREYTGTLPTAFFEFSGHVSRLYVYIDKDGWNNNSNFYDPDRITKDVGIEFDEMEDLTRTLKDITEELRHAGKM</sequence>